<accession>J0CTP4</accession>
<feature type="transmembrane region" description="Helical" evidence="1">
    <location>
        <begin position="69"/>
        <end position="86"/>
    </location>
</feature>
<dbReference type="InParanoid" id="J0CTP4"/>
<keyword evidence="1" id="KW-0812">Transmembrane</keyword>
<evidence type="ECO:0000256" key="1">
    <source>
        <dbReference type="SAM" id="Phobius"/>
    </source>
</evidence>
<dbReference type="Proteomes" id="UP000006514">
    <property type="component" value="Unassembled WGS sequence"/>
</dbReference>
<evidence type="ECO:0000313" key="2">
    <source>
        <dbReference type="EMBL" id="EJD33701.1"/>
    </source>
</evidence>
<protein>
    <submittedName>
        <fullName evidence="2">Uncharacterized protein</fullName>
    </submittedName>
</protein>
<organism evidence="2 3">
    <name type="scientific">Auricularia subglabra (strain TFB-10046 / SS5)</name>
    <name type="common">White-rot fungus</name>
    <name type="synonym">Auricularia delicata (strain TFB10046)</name>
    <dbReference type="NCBI Taxonomy" id="717982"/>
    <lineage>
        <taxon>Eukaryota</taxon>
        <taxon>Fungi</taxon>
        <taxon>Dikarya</taxon>
        <taxon>Basidiomycota</taxon>
        <taxon>Agaricomycotina</taxon>
        <taxon>Agaricomycetes</taxon>
        <taxon>Auriculariales</taxon>
        <taxon>Auriculariaceae</taxon>
        <taxon>Auricularia</taxon>
    </lineage>
</organism>
<gene>
    <name evidence="2" type="ORF">AURDEDRAFT_177217</name>
</gene>
<sequence length="125" mass="13707">MEPAQDSGSDYEGTSVRFRGHAQPMPSEVEETSRLCAWFVIDFFVCPDCEPTSLARFLAAVPLVKETPSFIYVAALLLLYWLSLIFPRAHIAEPELLLVVAVLVARKIFLDSTSSEATATANANG</sequence>
<name>J0CTP4_AURST</name>
<keyword evidence="1" id="KW-0472">Membrane</keyword>
<proteinExistence type="predicted"/>
<dbReference type="EMBL" id="JH688113">
    <property type="protein sequence ID" value="EJD33701.1"/>
    <property type="molecule type" value="Genomic_DNA"/>
</dbReference>
<reference evidence="3" key="1">
    <citation type="journal article" date="2012" name="Science">
        <title>The Paleozoic origin of enzymatic lignin decomposition reconstructed from 31 fungal genomes.</title>
        <authorList>
            <person name="Floudas D."/>
            <person name="Binder M."/>
            <person name="Riley R."/>
            <person name="Barry K."/>
            <person name="Blanchette R.A."/>
            <person name="Henrissat B."/>
            <person name="Martinez A.T."/>
            <person name="Otillar R."/>
            <person name="Spatafora J.W."/>
            <person name="Yadav J.S."/>
            <person name="Aerts A."/>
            <person name="Benoit I."/>
            <person name="Boyd A."/>
            <person name="Carlson A."/>
            <person name="Copeland A."/>
            <person name="Coutinho P.M."/>
            <person name="de Vries R.P."/>
            <person name="Ferreira P."/>
            <person name="Findley K."/>
            <person name="Foster B."/>
            <person name="Gaskell J."/>
            <person name="Glotzer D."/>
            <person name="Gorecki P."/>
            <person name="Heitman J."/>
            <person name="Hesse C."/>
            <person name="Hori C."/>
            <person name="Igarashi K."/>
            <person name="Jurgens J.A."/>
            <person name="Kallen N."/>
            <person name="Kersten P."/>
            <person name="Kohler A."/>
            <person name="Kuees U."/>
            <person name="Kumar T.K.A."/>
            <person name="Kuo A."/>
            <person name="LaButti K."/>
            <person name="Larrondo L.F."/>
            <person name="Lindquist E."/>
            <person name="Ling A."/>
            <person name="Lombard V."/>
            <person name="Lucas S."/>
            <person name="Lundell T."/>
            <person name="Martin R."/>
            <person name="McLaughlin D.J."/>
            <person name="Morgenstern I."/>
            <person name="Morin E."/>
            <person name="Murat C."/>
            <person name="Nagy L.G."/>
            <person name="Nolan M."/>
            <person name="Ohm R.A."/>
            <person name="Patyshakuliyeva A."/>
            <person name="Rokas A."/>
            <person name="Ruiz-Duenas F.J."/>
            <person name="Sabat G."/>
            <person name="Salamov A."/>
            <person name="Samejima M."/>
            <person name="Schmutz J."/>
            <person name="Slot J.C."/>
            <person name="St John F."/>
            <person name="Stenlid J."/>
            <person name="Sun H."/>
            <person name="Sun S."/>
            <person name="Syed K."/>
            <person name="Tsang A."/>
            <person name="Wiebenga A."/>
            <person name="Young D."/>
            <person name="Pisabarro A."/>
            <person name="Eastwood D.C."/>
            <person name="Martin F."/>
            <person name="Cullen D."/>
            <person name="Grigoriev I.V."/>
            <person name="Hibbett D.S."/>
        </authorList>
    </citation>
    <scope>NUCLEOTIDE SEQUENCE [LARGE SCALE GENOMIC DNA]</scope>
    <source>
        <strain evidence="3">TFB10046</strain>
    </source>
</reference>
<evidence type="ECO:0000313" key="3">
    <source>
        <dbReference type="Proteomes" id="UP000006514"/>
    </source>
</evidence>
<dbReference type="KEGG" id="adl:AURDEDRAFT_177217"/>
<keyword evidence="3" id="KW-1185">Reference proteome</keyword>
<dbReference type="AlphaFoldDB" id="J0CTP4"/>
<keyword evidence="1" id="KW-1133">Transmembrane helix</keyword>